<sequence>MKCRIAWIFLFSLSVLHPFGLSAETLTVATYNTANYTLAGRFVDGVYTRGYPKPENEKQALRAVIKALDADVIALQEMGAQPFLDELRRDLKTEGVDYPHAIVLDAADEARHVAVLSRKPFTRVSKHTDLEFTYFDTTETVKRGLLEVRVNTAAGELALFIVHLKSRLTDRKDDPESTQRRAAEARVVRDRVFSVFPKTDAPDALFMILGDFNDSRSSPALRTLTREKRAEVMHLLRATDSRGEVWTHFYGRQDTYSRIDHILVSPSLKRFVKDNAARIHDGPGVRDASDHRPVVARFNFTR</sequence>
<dbReference type="RefSeq" id="WP_108826111.1">
    <property type="nucleotide sequence ID" value="NZ_CP023004.1"/>
</dbReference>
<reference evidence="3 4" key="1">
    <citation type="journal article" date="2018" name="Syst. Appl. Microbiol.">
        <title>Ereboglobus luteus gen. nov. sp. nov. from cockroach guts, and new insights into the oxygen relationship of the genera Opitutus and Didymococcus (Verrucomicrobia: Opitutaceae).</title>
        <authorList>
            <person name="Tegtmeier D."/>
            <person name="Belitz A."/>
            <person name="Radek R."/>
            <person name="Heimerl T."/>
            <person name="Brune A."/>
        </authorList>
    </citation>
    <scope>NUCLEOTIDE SEQUENCE [LARGE SCALE GENOMIC DNA]</scope>
    <source>
        <strain evidence="3 4">Ho45</strain>
    </source>
</reference>
<dbReference type="SUPFAM" id="SSF56219">
    <property type="entry name" value="DNase I-like"/>
    <property type="match status" value="1"/>
</dbReference>
<feature type="chain" id="PRO_5015836248" description="Endonuclease/exonuclease/phosphatase domain-containing protein" evidence="1">
    <location>
        <begin position="24"/>
        <end position="302"/>
    </location>
</feature>
<name>A0A2U8E5J2_9BACT</name>
<evidence type="ECO:0000313" key="3">
    <source>
        <dbReference type="EMBL" id="AWI10209.1"/>
    </source>
</evidence>
<dbReference type="InterPro" id="IPR036691">
    <property type="entry name" value="Endo/exonu/phosph_ase_sf"/>
</dbReference>
<dbReference type="Proteomes" id="UP000244896">
    <property type="component" value="Chromosome"/>
</dbReference>
<dbReference type="GO" id="GO:0006506">
    <property type="term" value="P:GPI anchor biosynthetic process"/>
    <property type="evidence" value="ECO:0007669"/>
    <property type="project" value="TreeGrafter"/>
</dbReference>
<dbReference type="PANTHER" id="PTHR14859">
    <property type="entry name" value="CALCOFLUOR WHITE HYPERSENSITIVE PROTEIN PRECURSOR"/>
    <property type="match status" value="1"/>
</dbReference>
<dbReference type="GO" id="GO:0003824">
    <property type="term" value="F:catalytic activity"/>
    <property type="evidence" value="ECO:0007669"/>
    <property type="project" value="InterPro"/>
</dbReference>
<dbReference type="EMBL" id="CP023004">
    <property type="protein sequence ID" value="AWI10209.1"/>
    <property type="molecule type" value="Genomic_DNA"/>
</dbReference>
<proteinExistence type="predicted"/>
<dbReference type="PANTHER" id="PTHR14859:SF15">
    <property type="entry name" value="ENDONUCLEASE_EXONUCLEASE_PHOSPHATASE DOMAIN-CONTAINING PROTEIN"/>
    <property type="match status" value="1"/>
</dbReference>
<dbReference type="KEGG" id="elut:CKA38_13955"/>
<dbReference type="InterPro" id="IPR051916">
    <property type="entry name" value="GPI-anchor_lipid_remodeler"/>
</dbReference>
<dbReference type="Pfam" id="PF03372">
    <property type="entry name" value="Exo_endo_phos"/>
    <property type="match status" value="1"/>
</dbReference>
<keyword evidence="1" id="KW-0732">Signal</keyword>
<evidence type="ECO:0000259" key="2">
    <source>
        <dbReference type="Pfam" id="PF03372"/>
    </source>
</evidence>
<feature type="signal peptide" evidence="1">
    <location>
        <begin position="1"/>
        <end position="23"/>
    </location>
</feature>
<dbReference type="Gene3D" id="3.60.10.10">
    <property type="entry name" value="Endonuclease/exonuclease/phosphatase"/>
    <property type="match status" value="1"/>
</dbReference>
<accession>A0A2U8E5J2</accession>
<keyword evidence="4" id="KW-1185">Reference proteome</keyword>
<dbReference type="GO" id="GO:0016020">
    <property type="term" value="C:membrane"/>
    <property type="evidence" value="ECO:0007669"/>
    <property type="project" value="GOC"/>
</dbReference>
<dbReference type="OrthoDB" id="186070at2"/>
<dbReference type="InterPro" id="IPR005135">
    <property type="entry name" value="Endo/exonuclease/phosphatase"/>
</dbReference>
<dbReference type="AlphaFoldDB" id="A0A2U8E5J2"/>
<protein>
    <recommendedName>
        <fullName evidence="2">Endonuclease/exonuclease/phosphatase domain-containing protein</fullName>
    </recommendedName>
</protein>
<organism evidence="3 4">
    <name type="scientific">Ereboglobus luteus</name>
    <dbReference type="NCBI Taxonomy" id="1796921"/>
    <lineage>
        <taxon>Bacteria</taxon>
        <taxon>Pseudomonadati</taxon>
        <taxon>Verrucomicrobiota</taxon>
        <taxon>Opitutia</taxon>
        <taxon>Opitutales</taxon>
        <taxon>Opitutaceae</taxon>
        <taxon>Ereboglobus</taxon>
    </lineage>
</organism>
<feature type="domain" description="Endonuclease/exonuclease/phosphatase" evidence="2">
    <location>
        <begin position="55"/>
        <end position="273"/>
    </location>
</feature>
<evidence type="ECO:0000256" key="1">
    <source>
        <dbReference type="SAM" id="SignalP"/>
    </source>
</evidence>
<gene>
    <name evidence="3" type="ORF">CKA38_13955</name>
</gene>
<evidence type="ECO:0000313" key="4">
    <source>
        <dbReference type="Proteomes" id="UP000244896"/>
    </source>
</evidence>